<keyword evidence="2" id="KW-1185">Reference proteome</keyword>
<dbReference type="InterPro" id="IPR003749">
    <property type="entry name" value="ThiS/MoaD-like"/>
</dbReference>
<dbReference type="SUPFAM" id="SSF54285">
    <property type="entry name" value="MoaD/ThiS"/>
    <property type="match status" value="1"/>
</dbReference>
<dbReference type="EMBL" id="CP063078">
    <property type="protein sequence ID" value="QOQ86553.1"/>
    <property type="molecule type" value="Genomic_DNA"/>
</dbReference>
<dbReference type="Proteomes" id="UP000594749">
    <property type="component" value="Chromosome"/>
</dbReference>
<name>A0A7M1LE09_9BACT</name>
<dbReference type="RefSeq" id="WP_025801762.1">
    <property type="nucleotide sequence ID" value="NZ_CP053842.1"/>
</dbReference>
<dbReference type="InterPro" id="IPR016155">
    <property type="entry name" value="Mopterin_synth/thiamin_S_b"/>
</dbReference>
<dbReference type="Gene3D" id="3.10.20.30">
    <property type="match status" value="1"/>
</dbReference>
<dbReference type="InterPro" id="IPR012675">
    <property type="entry name" value="Beta-grasp_dom_sf"/>
</dbReference>
<dbReference type="OrthoDB" id="5339935at2"/>
<protein>
    <submittedName>
        <fullName evidence="1">MoaD/ThiS family protein</fullName>
    </submittedName>
</protein>
<evidence type="ECO:0000313" key="2">
    <source>
        <dbReference type="Proteomes" id="UP000594749"/>
    </source>
</evidence>
<accession>A0A7M1LE09</accession>
<gene>
    <name evidence="1" type="ORF">IMC76_04755</name>
</gene>
<sequence length="73" mass="8041">MVKVEFLGPIKKPDLEVKASNLSELKEILNQDESLKEWLEICAVAINDEIVCELDTMLKSGDKISILPPVCGG</sequence>
<evidence type="ECO:0000313" key="1">
    <source>
        <dbReference type="EMBL" id="QOQ86553.1"/>
    </source>
</evidence>
<proteinExistence type="predicted"/>
<organism evidence="1 2">
    <name type="scientific">Campylobacter corcagiensis</name>
    <dbReference type="NCBI Taxonomy" id="1448857"/>
    <lineage>
        <taxon>Bacteria</taxon>
        <taxon>Pseudomonadati</taxon>
        <taxon>Campylobacterota</taxon>
        <taxon>Epsilonproteobacteria</taxon>
        <taxon>Campylobacterales</taxon>
        <taxon>Campylobacteraceae</taxon>
        <taxon>Campylobacter</taxon>
    </lineage>
</organism>
<reference evidence="1 2" key="1">
    <citation type="submission" date="2020-10" db="EMBL/GenBank/DDBJ databases">
        <title>Campylobacter and Helicobacter PacBio genomes.</title>
        <authorList>
            <person name="Lane C."/>
        </authorList>
    </citation>
    <scope>NUCLEOTIDE SEQUENCE [LARGE SCALE GENOMIC DNA]</scope>
    <source>
        <strain evidence="1 2">2016D-0077</strain>
    </source>
</reference>
<dbReference type="AlphaFoldDB" id="A0A7M1LE09"/>
<dbReference type="Pfam" id="PF02597">
    <property type="entry name" value="ThiS"/>
    <property type="match status" value="1"/>
</dbReference>